<evidence type="ECO:0000313" key="1">
    <source>
        <dbReference type="EMBL" id="CUN53071.1"/>
    </source>
</evidence>
<accession>A0A173XME1</accession>
<protein>
    <submittedName>
        <fullName evidence="1">Uncharacterized protein</fullName>
    </submittedName>
</protein>
<name>A0A173XME1_FLAPL</name>
<proteinExistence type="predicted"/>
<evidence type="ECO:0000313" key="2">
    <source>
        <dbReference type="Proteomes" id="UP000095746"/>
    </source>
</evidence>
<organism evidence="1 2">
    <name type="scientific">Flavonifractor plautii</name>
    <name type="common">Fusobacterium plautii</name>
    <dbReference type="NCBI Taxonomy" id="292800"/>
    <lineage>
        <taxon>Bacteria</taxon>
        <taxon>Bacillati</taxon>
        <taxon>Bacillota</taxon>
        <taxon>Clostridia</taxon>
        <taxon>Eubacteriales</taxon>
        <taxon>Oscillospiraceae</taxon>
        <taxon>Flavonifractor</taxon>
    </lineage>
</organism>
<sequence>MREQVIAMLAALGVTGAAEDPLLDIVISNVQYRVQNETNRKDMPEGLVSVAVYMAVGEYLNMKKVSGQLDGFDLEAAIKQIQEGDTNTVFAIGDGNLTPEQRLNSLIDYLTNGRSRELYRFRKFVW</sequence>
<dbReference type="EMBL" id="CYZT01000001">
    <property type="protein sequence ID" value="CUN53071.1"/>
    <property type="molecule type" value="Genomic_DNA"/>
</dbReference>
<gene>
    <name evidence="1" type="ORF">ERS852411_00043</name>
</gene>
<reference evidence="1 2" key="1">
    <citation type="submission" date="2015-09" db="EMBL/GenBank/DDBJ databases">
        <authorList>
            <consortium name="Pathogen Informatics"/>
        </authorList>
    </citation>
    <scope>NUCLEOTIDE SEQUENCE [LARGE SCALE GENOMIC DNA]</scope>
    <source>
        <strain evidence="1 2">2789STDY5608854</strain>
    </source>
</reference>
<dbReference type="AlphaFoldDB" id="A0A173XME1"/>
<dbReference type="Proteomes" id="UP000095746">
    <property type="component" value="Unassembled WGS sequence"/>
</dbReference>